<accession>A0ACC2HS50</accession>
<protein>
    <submittedName>
        <fullName evidence="1">Uncharacterized protein</fullName>
    </submittedName>
</protein>
<dbReference type="Proteomes" id="UP001153331">
    <property type="component" value="Unassembled WGS sequence"/>
</dbReference>
<evidence type="ECO:0000313" key="2">
    <source>
        <dbReference type="Proteomes" id="UP001153331"/>
    </source>
</evidence>
<keyword evidence="2" id="KW-1185">Reference proteome</keyword>
<dbReference type="EMBL" id="JAPHNI010001329">
    <property type="protein sequence ID" value="KAJ8105906.1"/>
    <property type="molecule type" value="Genomic_DNA"/>
</dbReference>
<sequence length="293" mass="33497">MSGKDTAPPRYTPFRDAGHPHLHAIPEDPLTTFATRSPASLCEDASCKDLVCRRQQAINRHERARFLFEHCDREIPNGFICYDCGIFHPRLQHGKQDLLTYPVDCKASKKPKSRKDFYRDRTTAILFCSVPVPWLQAHQTARSLRHGPQYGVVTLDYHRVNRMLGIRCAWQTASKALLVDDRLLVRTQHFMPIGNVIEETPRRLIDQYAELICPHTRSTFLYANQRANDIIEACRLFCHAHAASSSSTSNEADTSKLQGFVHSRYRCPRCPTESVLEILPRARFAGAHMMGRL</sequence>
<name>A0ACC2HS50_9PLEO</name>
<evidence type="ECO:0000313" key="1">
    <source>
        <dbReference type="EMBL" id="KAJ8105906.1"/>
    </source>
</evidence>
<comment type="caution">
    <text evidence="1">The sequence shown here is derived from an EMBL/GenBank/DDBJ whole genome shotgun (WGS) entry which is preliminary data.</text>
</comment>
<reference evidence="1" key="1">
    <citation type="submission" date="2022-11" db="EMBL/GenBank/DDBJ databases">
        <title>Genome Sequence of Boeremia exigua.</title>
        <authorList>
            <person name="Buettner E."/>
        </authorList>
    </citation>
    <scope>NUCLEOTIDE SEQUENCE</scope>
    <source>
        <strain evidence="1">CU02</strain>
    </source>
</reference>
<proteinExistence type="predicted"/>
<organism evidence="1 2">
    <name type="scientific">Boeremia exigua</name>
    <dbReference type="NCBI Taxonomy" id="749465"/>
    <lineage>
        <taxon>Eukaryota</taxon>
        <taxon>Fungi</taxon>
        <taxon>Dikarya</taxon>
        <taxon>Ascomycota</taxon>
        <taxon>Pezizomycotina</taxon>
        <taxon>Dothideomycetes</taxon>
        <taxon>Pleosporomycetidae</taxon>
        <taxon>Pleosporales</taxon>
        <taxon>Pleosporineae</taxon>
        <taxon>Didymellaceae</taxon>
        <taxon>Boeremia</taxon>
    </lineage>
</organism>
<gene>
    <name evidence="1" type="ORF">OPT61_g9893</name>
</gene>